<proteinExistence type="predicted"/>
<accession>A0A2P0VMP7</accession>
<evidence type="ECO:0000313" key="1">
    <source>
        <dbReference type="EMBL" id="AUF82174.1"/>
    </source>
</evidence>
<gene>
    <name evidence="1" type="ORF">TetV_082</name>
</gene>
<name>A0A2P0VMP7_9VIRU</name>
<dbReference type="Proteomes" id="UP000244773">
    <property type="component" value="Segment"/>
</dbReference>
<evidence type="ECO:0000313" key="2">
    <source>
        <dbReference type="Proteomes" id="UP000244773"/>
    </source>
</evidence>
<dbReference type="EMBL" id="KY322437">
    <property type="protein sequence ID" value="AUF82174.1"/>
    <property type="molecule type" value="Genomic_DNA"/>
</dbReference>
<sequence>MIFQYASLLLVLGIAITACVLLQGKLSYAEPFNGKLECDYRVKAEEGGSFGRPSHCVDKCVHIDQVTPCSKKYMDACVKMVKFPHNIRWIGDNTPTEYCAMKYNQALK</sequence>
<protein>
    <submittedName>
        <fullName evidence="1">Uncharacterized protein</fullName>
    </submittedName>
</protein>
<organism evidence="1">
    <name type="scientific">Tetraselmis virus 1</name>
    <dbReference type="NCBI Taxonomy" id="2060617"/>
    <lineage>
        <taxon>Viruses</taxon>
        <taxon>Varidnaviria</taxon>
        <taxon>Bamfordvirae</taxon>
        <taxon>Nucleocytoviricota</taxon>
        <taxon>Megaviricetes</taxon>
        <taxon>Imitervirales</taxon>
        <taxon>Allomimiviridae</taxon>
        <taxon>Oceanusvirus</taxon>
        <taxon>Oceanusvirus kaneohense</taxon>
    </lineage>
</organism>
<keyword evidence="2" id="KW-1185">Reference proteome</keyword>
<reference evidence="1" key="1">
    <citation type="journal article" date="2018" name="Virology">
        <title>A giant virus infecting green algae encodes key fermentation genes.</title>
        <authorList>
            <person name="Schvarcz C.R."/>
            <person name="Steward G.F."/>
        </authorList>
    </citation>
    <scope>NUCLEOTIDE SEQUENCE [LARGE SCALE GENOMIC DNA]</scope>
</reference>